<feature type="compositionally biased region" description="Polar residues" evidence="1">
    <location>
        <begin position="129"/>
        <end position="139"/>
    </location>
</feature>
<accession>A0A8J5V4V4</accession>
<comment type="caution">
    <text evidence="2">The sequence shown here is derived from an EMBL/GenBank/DDBJ whole genome shotgun (WGS) entry which is preliminary data.</text>
</comment>
<feature type="compositionally biased region" description="Low complexity" evidence="1">
    <location>
        <begin position="12"/>
        <end position="30"/>
    </location>
</feature>
<evidence type="ECO:0000256" key="1">
    <source>
        <dbReference type="SAM" id="MobiDB-lite"/>
    </source>
</evidence>
<name>A0A8J5V4V4_ZIZPA</name>
<evidence type="ECO:0000313" key="3">
    <source>
        <dbReference type="Proteomes" id="UP000729402"/>
    </source>
</evidence>
<feature type="region of interest" description="Disordered" evidence="1">
    <location>
        <begin position="1"/>
        <end position="30"/>
    </location>
</feature>
<proteinExistence type="predicted"/>
<protein>
    <submittedName>
        <fullName evidence="2">Uncharacterized protein</fullName>
    </submittedName>
</protein>
<evidence type="ECO:0000313" key="2">
    <source>
        <dbReference type="EMBL" id="KAG8059597.1"/>
    </source>
</evidence>
<dbReference type="AlphaFoldDB" id="A0A8J5V4V4"/>
<keyword evidence="3" id="KW-1185">Reference proteome</keyword>
<reference evidence="2" key="2">
    <citation type="submission" date="2021-02" db="EMBL/GenBank/DDBJ databases">
        <authorList>
            <person name="Kimball J.A."/>
            <person name="Haas M.W."/>
            <person name="Macchietto M."/>
            <person name="Kono T."/>
            <person name="Duquette J."/>
            <person name="Shao M."/>
        </authorList>
    </citation>
    <scope>NUCLEOTIDE SEQUENCE</scope>
    <source>
        <tissue evidence="2">Fresh leaf tissue</tissue>
    </source>
</reference>
<feature type="region of interest" description="Disordered" evidence="1">
    <location>
        <begin position="105"/>
        <end position="139"/>
    </location>
</feature>
<dbReference type="EMBL" id="JAAALK010000287">
    <property type="protein sequence ID" value="KAG8059597.1"/>
    <property type="molecule type" value="Genomic_DNA"/>
</dbReference>
<feature type="region of interest" description="Disordered" evidence="1">
    <location>
        <begin position="64"/>
        <end position="91"/>
    </location>
</feature>
<feature type="compositionally biased region" description="Basic residues" evidence="1">
    <location>
        <begin position="64"/>
        <end position="74"/>
    </location>
</feature>
<reference evidence="2" key="1">
    <citation type="journal article" date="2021" name="bioRxiv">
        <title>Whole Genome Assembly and Annotation of Northern Wild Rice, Zizania palustris L., Supports a Whole Genome Duplication in the Zizania Genus.</title>
        <authorList>
            <person name="Haas M."/>
            <person name="Kono T."/>
            <person name="Macchietto M."/>
            <person name="Millas R."/>
            <person name="McGilp L."/>
            <person name="Shao M."/>
            <person name="Duquette J."/>
            <person name="Hirsch C.N."/>
            <person name="Kimball J."/>
        </authorList>
    </citation>
    <scope>NUCLEOTIDE SEQUENCE</scope>
    <source>
        <tissue evidence="2">Fresh leaf tissue</tissue>
    </source>
</reference>
<organism evidence="2 3">
    <name type="scientific">Zizania palustris</name>
    <name type="common">Northern wild rice</name>
    <dbReference type="NCBI Taxonomy" id="103762"/>
    <lineage>
        <taxon>Eukaryota</taxon>
        <taxon>Viridiplantae</taxon>
        <taxon>Streptophyta</taxon>
        <taxon>Embryophyta</taxon>
        <taxon>Tracheophyta</taxon>
        <taxon>Spermatophyta</taxon>
        <taxon>Magnoliopsida</taxon>
        <taxon>Liliopsida</taxon>
        <taxon>Poales</taxon>
        <taxon>Poaceae</taxon>
        <taxon>BOP clade</taxon>
        <taxon>Oryzoideae</taxon>
        <taxon>Oryzeae</taxon>
        <taxon>Zizaniinae</taxon>
        <taxon>Zizania</taxon>
    </lineage>
</organism>
<dbReference type="Proteomes" id="UP000729402">
    <property type="component" value="Unassembled WGS sequence"/>
</dbReference>
<gene>
    <name evidence="2" type="ORF">GUJ93_ZPchr0002g25569</name>
</gene>
<sequence length="139" mass="14870">MPVGSPRRQPMSSSADSGGTPSPSSSPTLSLCCGDDVEEGCSASPERSSCCGCWFRRPDPWAKMRRSRFRRRPRTPPPRLGEALTVPSPAASTSECRVLVAADRPRQGARRRLAGADRRVGVTADEAASSEQKTQLAGK</sequence>